<accession>A0A8S1NCG5</accession>
<dbReference type="AlphaFoldDB" id="A0A8S1NCG5"/>
<evidence type="ECO:0000313" key="2">
    <source>
        <dbReference type="EMBL" id="CAD8088026.1"/>
    </source>
</evidence>
<proteinExistence type="predicted"/>
<feature type="compositionally biased region" description="Basic and acidic residues" evidence="1">
    <location>
        <begin position="203"/>
        <end position="217"/>
    </location>
</feature>
<feature type="compositionally biased region" description="Basic and acidic residues" evidence="1">
    <location>
        <begin position="183"/>
        <end position="195"/>
    </location>
</feature>
<comment type="caution">
    <text evidence="2">The sequence shown here is derived from an EMBL/GenBank/DDBJ whole genome shotgun (WGS) entry which is preliminary data.</text>
</comment>
<organism evidence="2 3">
    <name type="scientific">Paramecium sonneborni</name>
    <dbReference type="NCBI Taxonomy" id="65129"/>
    <lineage>
        <taxon>Eukaryota</taxon>
        <taxon>Sar</taxon>
        <taxon>Alveolata</taxon>
        <taxon>Ciliophora</taxon>
        <taxon>Intramacronucleata</taxon>
        <taxon>Oligohymenophorea</taxon>
        <taxon>Peniculida</taxon>
        <taxon>Parameciidae</taxon>
        <taxon>Paramecium</taxon>
    </lineage>
</organism>
<protein>
    <submittedName>
        <fullName evidence="2">Uncharacterized protein</fullName>
    </submittedName>
</protein>
<dbReference type="EMBL" id="CAJJDN010000052">
    <property type="protein sequence ID" value="CAD8088026.1"/>
    <property type="molecule type" value="Genomic_DNA"/>
</dbReference>
<name>A0A8S1NCG5_9CILI</name>
<keyword evidence="3" id="KW-1185">Reference proteome</keyword>
<dbReference type="Proteomes" id="UP000692954">
    <property type="component" value="Unassembled WGS sequence"/>
</dbReference>
<evidence type="ECO:0000313" key="3">
    <source>
        <dbReference type="Proteomes" id="UP000692954"/>
    </source>
</evidence>
<feature type="region of interest" description="Disordered" evidence="1">
    <location>
        <begin position="183"/>
        <end position="226"/>
    </location>
</feature>
<evidence type="ECO:0000256" key="1">
    <source>
        <dbReference type="SAM" id="MobiDB-lite"/>
    </source>
</evidence>
<gene>
    <name evidence="2" type="ORF">PSON_ATCC_30995.1.T0520143</name>
</gene>
<reference evidence="2" key="1">
    <citation type="submission" date="2021-01" db="EMBL/GenBank/DDBJ databases">
        <authorList>
            <consortium name="Genoscope - CEA"/>
            <person name="William W."/>
        </authorList>
    </citation>
    <scope>NUCLEOTIDE SEQUENCE</scope>
</reference>
<sequence length="226" mass="26936">MEFLQKLMVIPQNIINTLKKMKSQTDKVENIYVEPLIFCQESKIETIYVQQFDLSAKRKKITQNQETQTESQSQPEQMLKINQVTEIDQQKKIKIGLSTSKSNKKCSKLLSKQIIQDENISRASDQTEPSQYSYCQNHFLTVLEQNEEQYKLEQKKIYRINQKNQKQYRNQILKNYISKFKEKQNDEKQNDEKQILKSTRTQSSDERQDSIDQKEQENNQQKQTLV</sequence>